<feature type="compositionally biased region" description="Basic and acidic residues" evidence="1">
    <location>
        <begin position="496"/>
        <end position="506"/>
    </location>
</feature>
<feature type="region of interest" description="Disordered" evidence="1">
    <location>
        <begin position="17"/>
        <end position="53"/>
    </location>
</feature>
<feature type="non-terminal residue" evidence="2">
    <location>
        <position position="521"/>
    </location>
</feature>
<dbReference type="EMBL" id="CAUYUJ010005469">
    <property type="protein sequence ID" value="CAK0813775.1"/>
    <property type="molecule type" value="Genomic_DNA"/>
</dbReference>
<gene>
    <name evidence="2" type="ORF">PCOR1329_LOCUS17577</name>
</gene>
<proteinExistence type="predicted"/>
<feature type="compositionally biased region" description="Basic and acidic residues" evidence="1">
    <location>
        <begin position="37"/>
        <end position="51"/>
    </location>
</feature>
<feature type="region of interest" description="Disordered" evidence="1">
    <location>
        <begin position="257"/>
        <end position="291"/>
    </location>
</feature>
<feature type="compositionally biased region" description="Low complexity" evidence="1">
    <location>
        <begin position="264"/>
        <end position="276"/>
    </location>
</feature>
<evidence type="ECO:0000313" key="3">
    <source>
        <dbReference type="Proteomes" id="UP001189429"/>
    </source>
</evidence>
<feature type="compositionally biased region" description="Basic and acidic residues" evidence="1">
    <location>
        <begin position="19"/>
        <end position="30"/>
    </location>
</feature>
<reference evidence="2" key="1">
    <citation type="submission" date="2023-10" db="EMBL/GenBank/DDBJ databases">
        <authorList>
            <person name="Chen Y."/>
            <person name="Shah S."/>
            <person name="Dougan E. K."/>
            <person name="Thang M."/>
            <person name="Chan C."/>
        </authorList>
    </citation>
    <scope>NUCLEOTIDE SEQUENCE [LARGE SCALE GENOMIC DNA]</scope>
</reference>
<feature type="region of interest" description="Disordered" evidence="1">
    <location>
        <begin position="487"/>
        <end position="521"/>
    </location>
</feature>
<sequence length="521" mass="56840">MAAVAVEWLVGRAFPQEADDPRWAATDPRKRAQVANVRDRTETHPNPKSEIDYSDVPGFSTSDLIQIEKQSRSVVRKRNNQATMATTTTTAKGKTRKDTIPYLSTAVNLVGAFVSWGTLGYWGGASWASYVIGKRLKIWAASRAVYSTAQEVVEVTEYVNERWDEVAECFAELDLEFMPLIACGLFVIGSIGRVWRSRRQARRSIVGGDSDSDQSEKEFGRAVTVVGGGVQMQDSLGSPVQSQPDLAREIAQLKQVPRYDSPRTATATSSSSAGGAVPLGSPRGSSELSGGISSLLDRLKEREGIARTDVATRGSRDTDLLGALLHAGPARLSSAAGSGGASKVLGLIQVIEQETRGPRSELPDHLHKHRDIDGWILGGAKARIAAPRLAQLYKNGKAAQESVGGGAEFLLPAMILDKMITNQKEDIINSAACEILRRRMRGLQLAFQSTHRQADWEQSRGQQGSKWKSKVQRELCDQCDARALDENELTMPGVDEEARPRLEKAPFNKYLSKVQDGPREG</sequence>
<evidence type="ECO:0000313" key="2">
    <source>
        <dbReference type="EMBL" id="CAK0813775.1"/>
    </source>
</evidence>
<organism evidence="2 3">
    <name type="scientific">Prorocentrum cordatum</name>
    <dbReference type="NCBI Taxonomy" id="2364126"/>
    <lineage>
        <taxon>Eukaryota</taxon>
        <taxon>Sar</taxon>
        <taxon>Alveolata</taxon>
        <taxon>Dinophyceae</taxon>
        <taxon>Prorocentrales</taxon>
        <taxon>Prorocentraceae</taxon>
        <taxon>Prorocentrum</taxon>
    </lineage>
</organism>
<name>A0ABN9R8Y5_9DINO</name>
<comment type="caution">
    <text evidence="2">The sequence shown here is derived from an EMBL/GenBank/DDBJ whole genome shotgun (WGS) entry which is preliminary data.</text>
</comment>
<evidence type="ECO:0000256" key="1">
    <source>
        <dbReference type="SAM" id="MobiDB-lite"/>
    </source>
</evidence>
<accession>A0ABN9R8Y5</accession>
<keyword evidence="3" id="KW-1185">Reference proteome</keyword>
<dbReference type="Proteomes" id="UP001189429">
    <property type="component" value="Unassembled WGS sequence"/>
</dbReference>
<protein>
    <submittedName>
        <fullName evidence="2">Uncharacterized protein</fullName>
    </submittedName>
</protein>